<gene>
    <name evidence="1" type="ORF">GC722_10620</name>
</gene>
<dbReference type="GO" id="GO:0016787">
    <property type="term" value="F:hydrolase activity"/>
    <property type="evidence" value="ECO:0007669"/>
    <property type="project" value="UniProtKB-KW"/>
</dbReference>
<keyword evidence="1" id="KW-0378">Hydrolase</keyword>
<dbReference type="PANTHER" id="PTHR10151">
    <property type="entry name" value="ECTONUCLEOTIDE PYROPHOSPHATASE/PHOSPHODIESTERASE"/>
    <property type="match status" value="1"/>
</dbReference>
<keyword evidence="1" id="KW-0808">Transferase</keyword>
<dbReference type="InterPro" id="IPR002591">
    <property type="entry name" value="Phosphodiest/P_Trfase"/>
</dbReference>
<accession>A0A6A9UUH6</accession>
<dbReference type="InterPro" id="IPR017850">
    <property type="entry name" value="Alkaline_phosphatase_core_sf"/>
</dbReference>
<comment type="caution">
    <text evidence="1">The sequence shown here is derived from an EMBL/GenBank/DDBJ whole genome shotgun (WGS) entry which is preliminary data.</text>
</comment>
<dbReference type="CDD" id="cd16018">
    <property type="entry name" value="Enpp"/>
    <property type="match status" value="1"/>
</dbReference>
<dbReference type="GO" id="GO:0016740">
    <property type="term" value="F:transferase activity"/>
    <property type="evidence" value="ECO:0007669"/>
    <property type="project" value="UniProtKB-KW"/>
</dbReference>
<dbReference type="Proteomes" id="UP000435304">
    <property type="component" value="Unassembled WGS sequence"/>
</dbReference>
<sequence length="446" mass="48678">MERQKLVVISVDAMSGQDDIAYARTLPSFGRILQRAAVAEIEAVFPTVTYPNHTAILTGCAPARSGVWNNVLMQPGISHPDWFWQHDFLQVPTLLEVAKAAGMTTASVQWPVTGGAPYDVVVPEMGNEDHFGGVDACYATHCSPRGHELWLRHRDKIVWQPKRRNDEMATAVTVDLLLEDRPDVLFLHLVDVDAARHLSGAAGEHVHEALRATDERLGRILDALESTGDAERTNIVIVSDHGHLDTVQHTNVNVLLRDRGFLTTDEEHRLVDWEAYCHSSGLSGQVFLADGLAPQRREQLEAVLRELEQDPRYRVERVLTAAEAEAEYGLAGPFDYVVESEPGVIVGGALDRRVVVRKGEDDFRGYLGNHGHAPRHGDQPVFLAAGPAFRAGVDAGRRSMLDEAPTFAAVLGLDLPTAEGSVITEVLTGAGTPQPEPVVGDPEPVA</sequence>
<dbReference type="AlphaFoldDB" id="A0A6A9UUH6"/>
<evidence type="ECO:0000313" key="1">
    <source>
        <dbReference type="EMBL" id="MVA76473.1"/>
    </source>
</evidence>
<name>A0A6A9UUH6_9ACTN</name>
<organism evidence="1 2">
    <name type="scientific">Auraticoccus cholistanensis</name>
    <dbReference type="NCBI Taxonomy" id="2656650"/>
    <lineage>
        <taxon>Bacteria</taxon>
        <taxon>Bacillati</taxon>
        <taxon>Actinomycetota</taxon>
        <taxon>Actinomycetes</taxon>
        <taxon>Propionibacteriales</taxon>
        <taxon>Propionibacteriaceae</taxon>
        <taxon>Auraticoccus</taxon>
    </lineage>
</organism>
<evidence type="ECO:0000313" key="2">
    <source>
        <dbReference type="Proteomes" id="UP000435304"/>
    </source>
</evidence>
<dbReference type="PANTHER" id="PTHR10151:SF120">
    <property type="entry name" value="BIS(5'-ADENOSYL)-TRIPHOSPHATASE"/>
    <property type="match status" value="1"/>
</dbReference>
<dbReference type="SUPFAM" id="SSF53649">
    <property type="entry name" value="Alkaline phosphatase-like"/>
    <property type="match status" value="1"/>
</dbReference>
<keyword evidence="2" id="KW-1185">Reference proteome</keyword>
<proteinExistence type="predicted"/>
<dbReference type="Gene3D" id="3.40.720.10">
    <property type="entry name" value="Alkaline Phosphatase, subunit A"/>
    <property type="match status" value="1"/>
</dbReference>
<dbReference type="Pfam" id="PF01663">
    <property type="entry name" value="Phosphodiest"/>
    <property type="match status" value="1"/>
</dbReference>
<dbReference type="RefSeq" id="WP_156610014.1">
    <property type="nucleotide sequence ID" value="NZ_WPCU01000006.1"/>
</dbReference>
<dbReference type="EMBL" id="WPCU01000006">
    <property type="protein sequence ID" value="MVA76473.1"/>
    <property type="molecule type" value="Genomic_DNA"/>
</dbReference>
<protein>
    <submittedName>
        <fullName evidence="1">Sulfatase-like hydrolase/transferase</fullName>
    </submittedName>
</protein>
<reference evidence="1 2" key="1">
    <citation type="submission" date="2019-12" db="EMBL/GenBank/DDBJ databases">
        <title>Auraticoccus cholistani sp. nov., an actinomycete isolated from soil of Cholistan desert.</title>
        <authorList>
            <person name="Cheema M.T."/>
        </authorList>
    </citation>
    <scope>NUCLEOTIDE SEQUENCE [LARGE SCALE GENOMIC DNA]</scope>
    <source>
        <strain evidence="1 2">F435</strain>
    </source>
</reference>